<dbReference type="InterPro" id="IPR020617">
    <property type="entry name" value="Thiolase_C"/>
</dbReference>
<evidence type="ECO:0000256" key="5">
    <source>
        <dbReference type="ARBA" id="ARBA00024073"/>
    </source>
</evidence>
<evidence type="ECO:0000259" key="9">
    <source>
        <dbReference type="Pfam" id="PF02803"/>
    </source>
</evidence>
<gene>
    <name evidence="10" type="ORF">A374_02774</name>
</gene>
<dbReference type="EC" id="2.3.1.16" evidence="5"/>
<dbReference type="PROSITE" id="PS00099">
    <property type="entry name" value="THIOLASE_3"/>
    <property type="match status" value="1"/>
</dbReference>
<reference evidence="10 11" key="1">
    <citation type="journal article" date="2012" name="J. Bacteriol.">
        <title>Genome of Bacillus macauensis ZFHKF-1, a Long-Chain-Forming Bacterium.</title>
        <authorList>
            <person name="Cai L."/>
            <person name="Zhang T."/>
        </authorList>
    </citation>
    <scope>NUCLEOTIDE SEQUENCE [LARGE SCALE GENOMIC DNA]</scope>
    <source>
        <strain evidence="10 11">ZFHKF-1</strain>
    </source>
</reference>
<dbReference type="PANTHER" id="PTHR43853:SF21">
    <property type="entry name" value="STEROID 3-KETOACYL-COA THIOLASE"/>
    <property type="match status" value="1"/>
</dbReference>
<dbReference type="Pfam" id="PF02803">
    <property type="entry name" value="Thiolase_C"/>
    <property type="match status" value="1"/>
</dbReference>
<feature type="active site" description="Proton acceptor" evidence="6">
    <location>
        <position position="348"/>
    </location>
</feature>
<dbReference type="eggNOG" id="COG0183">
    <property type="taxonomic scope" value="Bacteria"/>
</dbReference>
<feature type="domain" description="Thiolase N-terminal" evidence="8">
    <location>
        <begin position="6"/>
        <end position="261"/>
    </location>
</feature>
<dbReference type="Gene3D" id="3.40.47.10">
    <property type="match status" value="1"/>
</dbReference>
<evidence type="ECO:0000256" key="2">
    <source>
        <dbReference type="ARBA" id="ARBA00010982"/>
    </source>
</evidence>
<dbReference type="RefSeq" id="WP_007200654.1">
    <property type="nucleotide sequence ID" value="NZ_AKKV01000019.1"/>
</dbReference>
<evidence type="ECO:0000313" key="10">
    <source>
        <dbReference type="EMBL" id="EIT87142.1"/>
    </source>
</evidence>
<dbReference type="InterPro" id="IPR020613">
    <property type="entry name" value="Thiolase_CS"/>
</dbReference>
<feature type="active site" description="Proton acceptor" evidence="6">
    <location>
        <position position="378"/>
    </location>
</feature>
<dbReference type="GO" id="GO:0003988">
    <property type="term" value="F:acetyl-CoA C-acyltransferase activity"/>
    <property type="evidence" value="ECO:0007669"/>
    <property type="project" value="UniProtKB-EC"/>
</dbReference>
<dbReference type="PROSITE" id="PS00098">
    <property type="entry name" value="THIOLASE_1"/>
    <property type="match status" value="1"/>
</dbReference>
<feature type="active site" description="Acyl-thioester intermediate" evidence="6">
    <location>
        <position position="91"/>
    </location>
</feature>
<dbReference type="OrthoDB" id="9764892at2"/>
<dbReference type="FunFam" id="3.40.47.10:FF:000010">
    <property type="entry name" value="Acetyl-CoA acetyltransferase (Thiolase)"/>
    <property type="match status" value="1"/>
</dbReference>
<evidence type="ECO:0000259" key="8">
    <source>
        <dbReference type="Pfam" id="PF00108"/>
    </source>
</evidence>
<keyword evidence="4 7" id="KW-0012">Acyltransferase</keyword>
<dbReference type="Pfam" id="PF00108">
    <property type="entry name" value="Thiolase_N"/>
    <property type="match status" value="1"/>
</dbReference>
<evidence type="ECO:0000256" key="6">
    <source>
        <dbReference type="PIRSR" id="PIRSR000429-1"/>
    </source>
</evidence>
<proteinExistence type="inferred from homology"/>
<keyword evidence="3 7" id="KW-0808">Transferase</keyword>
<dbReference type="PIRSF" id="PIRSF000429">
    <property type="entry name" value="Ac-CoA_Ac_transf"/>
    <property type="match status" value="1"/>
</dbReference>
<dbReference type="GO" id="GO:0006635">
    <property type="term" value="P:fatty acid beta-oxidation"/>
    <property type="evidence" value="ECO:0007669"/>
    <property type="project" value="TreeGrafter"/>
</dbReference>
<keyword evidence="11" id="KW-1185">Reference proteome</keyword>
<organism evidence="10 11">
    <name type="scientific">Fictibacillus macauensis ZFHKF-1</name>
    <dbReference type="NCBI Taxonomy" id="1196324"/>
    <lineage>
        <taxon>Bacteria</taxon>
        <taxon>Bacillati</taxon>
        <taxon>Bacillota</taxon>
        <taxon>Bacilli</taxon>
        <taxon>Bacillales</taxon>
        <taxon>Fictibacillaceae</taxon>
        <taxon>Fictibacillus</taxon>
    </lineage>
</organism>
<evidence type="ECO:0000256" key="3">
    <source>
        <dbReference type="ARBA" id="ARBA00022679"/>
    </source>
</evidence>
<dbReference type="NCBIfam" id="NF005805">
    <property type="entry name" value="PRK07661.1"/>
    <property type="match status" value="1"/>
</dbReference>
<dbReference type="InterPro" id="IPR016039">
    <property type="entry name" value="Thiolase-like"/>
</dbReference>
<dbReference type="NCBIfam" id="TIGR01930">
    <property type="entry name" value="AcCoA-C-Actrans"/>
    <property type="match status" value="1"/>
</dbReference>
<evidence type="ECO:0000256" key="4">
    <source>
        <dbReference type="ARBA" id="ARBA00023315"/>
    </source>
</evidence>
<dbReference type="EMBL" id="AKKV01000019">
    <property type="protein sequence ID" value="EIT87142.1"/>
    <property type="molecule type" value="Genomic_DNA"/>
</dbReference>
<dbReference type="SUPFAM" id="SSF53901">
    <property type="entry name" value="Thiolase-like"/>
    <property type="match status" value="2"/>
</dbReference>
<dbReference type="AlphaFoldDB" id="I8AME5"/>
<comment type="similarity">
    <text evidence="2 7">Belongs to the thiolase-like superfamily. Thiolase family.</text>
</comment>
<comment type="pathway">
    <text evidence="1">Lipid metabolism.</text>
</comment>
<comment type="caution">
    <text evidence="10">The sequence shown here is derived from an EMBL/GenBank/DDBJ whole genome shotgun (WGS) entry which is preliminary data.</text>
</comment>
<protein>
    <recommendedName>
        <fullName evidence="5">acetyl-CoA C-acyltransferase</fullName>
        <ecNumber evidence="5">2.3.1.16</ecNumber>
    </recommendedName>
</protein>
<evidence type="ECO:0000256" key="7">
    <source>
        <dbReference type="RuleBase" id="RU003557"/>
    </source>
</evidence>
<evidence type="ECO:0000256" key="1">
    <source>
        <dbReference type="ARBA" id="ARBA00005189"/>
    </source>
</evidence>
<dbReference type="GO" id="GO:0010124">
    <property type="term" value="P:phenylacetate catabolic process"/>
    <property type="evidence" value="ECO:0007669"/>
    <property type="project" value="TreeGrafter"/>
</dbReference>
<dbReference type="InterPro" id="IPR050215">
    <property type="entry name" value="Thiolase-like_sf_Thiolase"/>
</dbReference>
<sequence>MLRDAVIVAGARTPVGKAKKGSFAQMRSDELAAITIKETLKRAGGYDGPIDDLIMGCAIPEAEQGMNMARLIGARAGLPNTVPAITINRFCSSGLQSIAYGAEKIMLGHAEAVLAGGAESMSLLPMEGHNIRPNPELVETVPQYYMGMGYTAEEVARRFGVSREDQDAFAVRSHMNAARAIQEGRFKDEIVPVPVIRRTLGSDHKVKETEFLVDTDEGVRANTSMEGLAKLRPVFSVKGSVTAGNASQTSDGAASVLLMDREKALAEGLSPLLKFRSFAVAGVAPEIMGVGPVAAIPKALKLAGLELSDIGLFELNEAFASQAVQVMRELKLPEDKVNVNGGAIALGHPLGCSGAKLTLTLLHEMKRRGEQFGVVTMCIGGGMGAAGVFELVG</sequence>
<name>I8AME5_9BACL</name>
<dbReference type="InterPro" id="IPR020610">
    <property type="entry name" value="Thiolase_AS"/>
</dbReference>
<dbReference type="CDD" id="cd00751">
    <property type="entry name" value="thiolase"/>
    <property type="match status" value="1"/>
</dbReference>
<dbReference type="InterPro" id="IPR020615">
    <property type="entry name" value="Thiolase_acyl_enz_int_AS"/>
</dbReference>
<dbReference type="GO" id="GO:0005737">
    <property type="term" value="C:cytoplasm"/>
    <property type="evidence" value="ECO:0007669"/>
    <property type="project" value="UniProtKB-ARBA"/>
</dbReference>
<dbReference type="InterPro" id="IPR002155">
    <property type="entry name" value="Thiolase"/>
</dbReference>
<dbReference type="PATRIC" id="fig|1196324.3.peg.560"/>
<dbReference type="STRING" id="1196324.A374_02774"/>
<evidence type="ECO:0000313" key="11">
    <source>
        <dbReference type="Proteomes" id="UP000004080"/>
    </source>
</evidence>
<dbReference type="PANTHER" id="PTHR43853">
    <property type="entry name" value="3-KETOACYL-COA THIOLASE, PEROXISOMAL"/>
    <property type="match status" value="1"/>
</dbReference>
<dbReference type="Proteomes" id="UP000004080">
    <property type="component" value="Unassembled WGS sequence"/>
</dbReference>
<dbReference type="PROSITE" id="PS00737">
    <property type="entry name" value="THIOLASE_2"/>
    <property type="match status" value="1"/>
</dbReference>
<dbReference type="InterPro" id="IPR020616">
    <property type="entry name" value="Thiolase_N"/>
</dbReference>
<accession>I8AME5</accession>
<feature type="domain" description="Thiolase C-terminal" evidence="9">
    <location>
        <begin position="270"/>
        <end position="390"/>
    </location>
</feature>